<dbReference type="GO" id="GO:0016887">
    <property type="term" value="F:ATP hydrolysis activity"/>
    <property type="evidence" value="ECO:0007669"/>
    <property type="project" value="InterPro"/>
</dbReference>
<dbReference type="InterPro" id="IPR032423">
    <property type="entry name" value="AAA_assoc_2"/>
</dbReference>
<dbReference type="PANTHER" id="PTHR13779">
    <property type="entry name" value="WERNER HELICASE-INTERACTING PROTEIN 1 FAMILY MEMBER"/>
    <property type="match status" value="1"/>
</dbReference>
<evidence type="ECO:0000256" key="1">
    <source>
        <dbReference type="ARBA" id="ARBA00002393"/>
    </source>
</evidence>
<evidence type="ECO:0000256" key="4">
    <source>
        <dbReference type="ARBA" id="ARBA00022705"/>
    </source>
</evidence>
<keyword evidence="5" id="KW-0547">Nucleotide-binding</keyword>
<dbReference type="Gene3D" id="1.10.8.60">
    <property type="match status" value="1"/>
</dbReference>
<dbReference type="InterPro" id="IPR003593">
    <property type="entry name" value="AAA+_ATPase"/>
</dbReference>
<dbReference type="RefSeq" id="WP_153713394.1">
    <property type="nucleotide sequence ID" value="NZ_CP045871.1"/>
</dbReference>
<dbReference type="Gene3D" id="1.10.3710.10">
    <property type="entry name" value="DNA polymerase III clamp loader subunits, C-terminal domain"/>
    <property type="match status" value="1"/>
</dbReference>
<dbReference type="SMART" id="SM00382">
    <property type="entry name" value="AAA"/>
    <property type="match status" value="1"/>
</dbReference>
<dbReference type="Pfam" id="PF12002">
    <property type="entry name" value="MgsA_C"/>
    <property type="match status" value="1"/>
</dbReference>
<dbReference type="AlphaFoldDB" id="A0A5Q2QDF9"/>
<gene>
    <name evidence="8" type="ORF">GH975_04585</name>
</gene>
<evidence type="ECO:0000256" key="2">
    <source>
        <dbReference type="ARBA" id="ARBA00008959"/>
    </source>
</evidence>
<evidence type="ECO:0000256" key="5">
    <source>
        <dbReference type="ARBA" id="ARBA00022741"/>
    </source>
</evidence>
<evidence type="ECO:0000256" key="6">
    <source>
        <dbReference type="ARBA" id="ARBA00022840"/>
    </source>
</evidence>
<dbReference type="CDD" id="cd18139">
    <property type="entry name" value="HLD_clamp_RarA"/>
    <property type="match status" value="1"/>
</dbReference>
<dbReference type="GO" id="GO:0006261">
    <property type="term" value="P:DNA-templated DNA replication"/>
    <property type="evidence" value="ECO:0007669"/>
    <property type="project" value="TreeGrafter"/>
</dbReference>
<protein>
    <recommendedName>
        <fullName evidence="3">Replication-associated recombination protein A</fullName>
    </recommendedName>
</protein>
<dbReference type="CDD" id="cd00009">
    <property type="entry name" value="AAA"/>
    <property type="match status" value="1"/>
</dbReference>
<dbReference type="Gene3D" id="3.40.50.300">
    <property type="entry name" value="P-loop containing nucleotide triphosphate hydrolases"/>
    <property type="match status" value="1"/>
</dbReference>
<dbReference type="PANTHER" id="PTHR13779:SF7">
    <property type="entry name" value="ATPASE WRNIP1"/>
    <property type="match status" value="1"/>
</dbReference>
<comment type="function">
    <text evidence="1">DNA-dependent ATPase that plays important roles in cellular responses to stalled DNA replication processes.</text>
</comment>
<dbReference type="Gene3D" id="1.20.272.10">
    <property type="match status" value="1"/>
</dbReference>
<evidence type="ECO:0000259" key="7">
    <source>
        <dbReference type="SMART" id="SM00382"/>
    </source>
</evidence>
<keyword evidence="9" id="KW-1185">Reference proteome</keyword>
<name>A0A5Q2QDF9_9GAMM</name>
<dbReference type="Pfam" id="PF16193">
    <property type="entry name" value="AAA_assoc_2"/>
    <property type="match status" value="1"/>
</dbReference>
<dbReference type="GO" id="GO:0008047">
    <property type="term" value="F:enzyme activator activity"/>
    <property type="evidence" value="ECO:0007669"/>
    <property type="project" value="TreeGrafter"/>
</dbReference>
<keyword evidence="4" id="KW-0235">DNA replication</keyword>
<dbReference type="InterPro" id="IPR051314">
    <property type="entry name" value="AAA_ATPase_RarA/MGS1/WRNIP1"/>
</dbReference>
<dbReference type="InterPro" id="IPR027417">
    <property type="entry name" value="P-loop_NTPase"/>
</dbReference>
<sequence length="428" mass="46024">MTDLFGAPDPVGQPLAAALRPQSLDQVVGQHHLLGPTGPLTQLLAKGHLPSLILWGPPGVGKTTLARLLCDQVDAQMLTLSAVTSGVKDIRAVVEQAKQGQAMGRRTVLFVDEVHRFNKSQQDAFLPWVEEGVLTLIGATTENPAFELNAALLSRARVMPLKSLVAAELNTLLDRALATQDVRIDDAARGALIAVADGDARRCLGLAESAMDLAVEGGIDLATLEPLLSGSVRRFDKGGDVFYDQVSALHKSIRGSSPDGAVYWLARLIDAGCDPLYLARRFVRMASEDIGNAEPRALQIAMDAYQATERLGLPECDMALAQAAIFLASVPKSNAVYVAYNAAKARVEAGGSDEVPNHLRNAPTKLARDMGHGAEYRYAHDEPDGYAAGVNYLPDGVQDRFYQPVPRGLEIKIGERLARLQARDKQQP</sequence>
<dbReference type="EMBL" id="CP045871">
    <property type="protein sequence ID" value="QGG79890.1"/>
    <property type="molecule type" value="Genomic_DNA"/>
</dbReference>
<dbReference type="OrthoDB" id="9778364at2"/>
<evidence type="ECO:0000313" key="9">
    <source>
        <dbReference type="Proteomes" id="UP000388235"/>
    </source>
</evidence>
<comment type="similarity">
    <text evidence="2">Belongs to the AAA ATPase family. RarA/MGS1/WRNIP1 subfamily.</text>
</comment>
<accession>A0A5Q2QDF9</accession>
<dbReference type="GO" id="GO:0000731">
    <property type="term" value="P:DNA synthesis involved in DNA repair"/>
    <property type="evidence" value="ECO:0007669"/>
    <property type="project" value="TreeGrafter"/>
</dbReference>
<dbReference type="FunFam" id="1.20.272.10:FF:000001">
    <property type="entry name" value="Putative AAA family ATPase"/>
    <property type="match status" value="1"/>
</dbReference>
<dbReference type="GO" id="GO:0003677">
    <property type="term" value="F:DNA binding"/>
    <property type="evidence" value="ECO:0007669"/>
    <property type="project" value="InterPro"/>
</dbReference>
<dbReference type="InterPro" id="IPR003959">
    <property type="entry name" value="ATPase_AAA_core"/>
</dbReference>
<dbReference type="FunFam" id="3.40.50.300:FF:000137">
    <property type="entry name" value="Replication-associated recombination protein A"/>
    <property type="match status" value="1"/>
</dbReference>
<evidence type="ECO:0000256" key="3">
    <source>
        <dbReference type="ARBA" id="ARBA00020776"/>
    </source>
</evidence>
<dbReference type="SUPFAM" id="SSF52540">
    <property type="entry name" value="P-loop containing nucleoside triphosphate hydrolases"/>
    <property type="match status" value="1"/>
</dbReference>
<dbReference type="GO" id="GO:0017116">
    <property type="term" value="F:single-stranded DNA helicase activity"/>
    <property type="evidence" value="ECO:0007669"/>
    <property type="project" value="TreeGrafter"/>
</dbReference>
<dbReference type="InterPro" id="IPR021886">
    <property type="entry name" value="MgsA_C"/>
</dbReference>
<dbReference type="Proteomes" id="UP000388235">
    <property type="component" value="Chromosome"/>
</dbReference>
<reference evidence="8 9" key="1">
    <citation type="submission" date="2019-11" db="EMBL/GenBank/DDBJ databases">
        <authorList>
            <person name="Khan S.A."/>
            <person name="Jeon C.O."/>
            <person name="Chun B.H."/>
        </authorList>
    </citation>
    <scope>NUCLEOTIDE SEQUENCE [LARGE SCALE GENOMIC DNA]</scope>
    <source>
        <strain evidence="8 9">IMCC 1097</strain>
    </source>
</reference>
<dbReference type="InterPro" id="IPR008921">
    <property type="entry name" value="DNA_pol3_clamp-load_cplx_C"/>
</dbReference>
<feature type="domain" description="AAA+ ATPase" evidence="7">
    <location>
        <begin position="48"/>
        <end position="164"/>
    </location>
</feature>
<dbReference type="SUPFAM" id="SSF48019">
    <property type="entry name" value="post-AAA+ oligomerization domain-like"/>
    <property type="match status" value="1"/>
</dbReference>
<proteinExistence type="inferred from homology"/>
<keyword evidence="6" id="KW-0067">ATP-binding</keyword>
<dbReference type="KEGG" id="llp:GH975_04585"/>
<dbReference type="Pfam" id="PF00004">
    <property type="entry name" value="AAA"/>
    <property type="match status" value="1"/>
</dbReference>
<dbReference type="GO" id="GO:0005524">
    <property type="term" value="F:ATP binding"/>
    <property type="evidence" value="ECO:0007669"/>
    <property type="project" value="UniProtKB-KW"/>
</dbReference>
<organism evidence="8 9">
    <name type="scientific">Litorivicinus lipolyticus</name>
    <dbReference type="NCBI Taxonomy" id="418701"/>
    <lineage>
        <taxon>Bacteria</taxon>
        <taxon>Pseudomonadati</taxon>
        <taxon>Pseudomonadota</taxon>
        <taxon>Gammaproteobacteria</taxon>
        <taxon>Oceanospirillales</taxon>
        <taxon>Litorivicinaceae</taxon>
        <taxon>Litorivicinus</taxon>
    </lineage>
</organism>
<evidence type="ECO:0000313" key="8">
    <source>
        <dbReference type="EMBL" id="QGG79890.1"/>
    </source>
</evidence>